<evidence type="ECO:0000313" key="4">
    <source>
        <dbReference type="EMBL" id="PNS14748.1"/>
    </source>
</evidence>
<sequence>MFEWMPGGRSFDLRTDIPDLSGKVILVTGGNTGLGKEAIRRLVRHNPKAVWLACRTESKGRATIDEIKKETPDANVEYLDLDLSVMALPFSLTPQNHEIQLGTNHLGHALLTKLLLPILLRTAENSPDVRIVNLSSEGHHFAALSHGLVLDPTVAEKKYAFTRYGTSKLANLLHARALRKRYPQLTVTSCHPGVIWTQLYAPQQEQWRGTPILGFIWGMLDKLLGTVEAGVKNQIWCAVGPREDVRTGFYFTPVGRKSGWGMYTSETEAEKLWAWTEAELAKSGFE</sequence>
<dbReference type="InterPro" id="IPR036291">
    <property type="entry name" value="NAD(P)-bd_dom_sf"/>
</dbReference>
<dbReference type="Pfam" id="PF00106">
    <property type="entry name" value="adh_short"/>
    <property type="match status" value="1"/>
</dbReference>
<dbReference type="EMBL" id="NKHZ01000081">
    <property type="protein sequence ID" value="PNS14748.1"/>
    <property type="molecule type" value="Genomic_DNA"/>
</dbReference>
<proteinExistence type="inferred from homology"/>
<dbReference type="STRING" id="2082308.A0A2K1QHW8"/>
<keyword evidence="5" id="KW-1185">Reference proteome</keyword>
<dbReference type="OrthoDB" id="191139at2759"/>
<reference evidence="4 5" key="1">
    <citation type="submission" date="2017-06" db="EMBL/GenBank/DDBJ databases">
        <title>Draft genome sequence of a variant of Elsinoe murrayae.</title>
        <authorList>
            <person name="Cheng Q."/>
        </authorList>
    </citation>
    <scope>NUCLEOTIDE SEQUENCE [LARGE SCALE GENOMIC DNA]</scope>
    <source>
        <strain evidence="4 5">CQ-2017a</strain>
    </source>
</reference>
<dbReference type="PRINTS" id="PR00081">
    <property type="entry name" value="GDHRDH"/>
</dbReference>
<evidence type="ECO:0000256" key="3">
    <source>
        <dbReference type="ARBA" id="ARBA00023002"/>
    </source>
</evidence>
<dbReference type="Proteomes" id="UP000243797">
    <property type="component" value="Unassembled WGS sequence"/>
</dbReference>
<comment type="similarity">
    <text evidence="1">Belongs to the short-chain dehydrogenases/reductases (SDR) family.</text>
</comment>
<dbReference type="PANTHER" id="PTHR24320:SF282">
    <property type="entry name" value="WW DOMAIN-CONTAINING OXIDOREDUCTASE"/>
    <property type="match status" value="1"/>
</dbReference>
<keyword evidence="2" id="KW-0521">NADP</keyword>
<evidence type="ECO:0000256" key="1">
    <source>
        <dbReference type="ARBA" id="ARBA00006484"/>
    </source>
</evidence>
<dbReference type="InterPro" id="IPR002347">
    <property type="entry name" value="SDR_fam"/>
</dbReference>
<comment type="caution">
    <text evidence="4">The sequence shown here is derived from an EMBL/GenBank/DDBJ whole genome shotgun (WGS) entry which is preliminary data.</text>
</comment>
<gene>
    <name evidence="4" type="ORF">CAC42_1977</name>
</gene>
<dbReference type="FunCoup" id="A0A2K1QHW8">
    <property type="interactions" value="223"/>
</dbReference>
<dbReference type="AlphaFoldDB" id="A0A2K1QHW8"/>
<accession>A0A2K1QHW8</accession>
<dbReference type="Gene3D" id="3.40.50.720">
    <property type="entry name" value="NAD(P)-binding Rossmann-like Domain"/>
    <property type="match status" value="1"/>
</dbReference>
<dbReference type="SUPFAM" id="SSF51735">
    <property type="entry name" value="NAD(P)-binding Rossmann-fold domains"/>
    <property type="match status" value="1"/>
</dbReference>
<protein>
    <submittedName>
        <fullName evidence="4">Uncharacterized protein</fullName>
    </submittedName>
</protein>
<evidence type="ECO:0000313" key="5">
    <source>
        <dbReference type="Proteomes" id="UP000243797"/>
    </source>
</evidence>
<evidence type="ECO:0000256" key="2">
    <source>
        <dbReference type="ARBA" id="ARBA00022857"/>
    </source>
</evidence>
<keyword evidence="3" id="KW-0560">Oxidoreductase</keyword>
<organism evidence="4 5">
    <name type="scientific">Sphaceloma murrayae</name>
    <dbReference type="NCBI Taxonomy" id="2082308"/>
    <lineage>
        <taxon>Eukaryota</taxon>
        <taxon>Fungi</taxon>
        <taxon>Dikarya</taxon>
        <taxon>Ascomycota</taxon>
        <taxon>Pezizomycotina</taxon>
        <taxon>Dothideomycetes</taxon>
        <taxon>Dothideomycetidae</taxon>
        <taxon>Myriangiales</taxon>
        <taxon>Elsinoaceae</taxon>
        <taxon>Sphaceloma</taxon>
    </lineage>
</organism>
<dbReference type="GO" id="GO:0016491">
    <property type="term" value="F:oxidoreductase activity"/>
    <property type="evidence" value="ECO:0007669"/>
    <property type="project" value="UniProtKB-KW"/>
</dbReference>
<dbReference type="InParanoid" id="A0A2K1QHW8"/>
<name>A0A2K1QHW8_9PEZI</name>
<dbReference type="PANTHER" id="PTHR24320">
    <property type="entry name" value="RETINOL DEHYDROGENASE"/>
    <property type="match status" value="1"/>
</dbReference>